<reference evidence="12" key="1">
    <citation type="submission" date="2017-09" db="EMBL/GenBank/DDBJ databases">
        <title>Depth-based differentiation of microbial function through sediment-hosted aquifers and enrichment of novel symbionts in the deep terrestrial subsurface.</title>
        <authorList>
            <person name="Probst A.J."/>
            <person name="Ladd B."/>
            <person name="Jarett J.K."/>
            <person name="Geller-Mcgrath D.E."/>
            <person name="Sieber C.M.K."/>
            <person name="Emerson J.B."/>
            <person name="Anantharaman K."/>
            <person name="Thomas B.C."/>
            <person name="Malmstrom R."/>
            <person name="Stieglmeier M."/>
            <person name="Klingl A."/>
            <person name="Woyke T."/>
            <person name="Ryan C.M."/>
            <person name="Banfield J.F."/>
        </authorList>
    </citation>
    <scope>NUCLEOTIDE SEQUENCE [LARGE SCALE GENOMIC DNA]</scope>
</reference>
<dbReference type="GO" id="GO:0008270">
    <property type="term" value="F:zinc ion binding"/>
    <property type="evidence" value="ECO:0007669"/>
    <property type="project" value="UniProtKB-UniRule"/>
</dbReference>
<dbReference type="FunFam" id="3.30.980.10:FF:000004">
    <property type="entry name" value="Alanine--tRNA ligase, cytoplasmic"/>
    <property type="match status" value="1"/>
</dbReference>
<dbReference type="InterPro" id="IPR018165">
    <property type="entry name" value="Ala-tRNA-synth_IIc_core"/>
</dbReference>
<comment type="similarity">
    <text evidence="1 9">Belongs to the class-II aminoacyl-tRNA synthetase family.</text>
</comment>
<dbReference type="SUPFAM" id="SSF55186">
    <property type="entry name" value="ThrRS/AlaRS common domain"/>
    <property type="match status" value="1"/>
</dbReference>
<dbReference type="AlphaFoldDB" id="A0A2M8L4N7"/>
<accession>A0A2M8L4N7</accession>
<comment type="catalytic activity">
    <reaction evidence="9">
        <text>tRNA(Ala) + L-alanine + ATP = L-alanyl-tRNA(Ala) + AMP + diphosphate</text>
        <dbReference type="Rhea" id="RHEA:12540"/>
        <dbReference type="Rhea" id="RHEA-COMP:9657"/>
        <dbReference type="Rhea" id="RHEA-COMP:9923"/>
        <dbReference type="ChEBI" id="CHEBI:30616"/>
        <dbReference type="ChEBI" id="CHEBI:33019"/>
        <dbReference type="ChEBI" id="CHEBI:57972"/>
        <dbReference type="ChEBI" id="CHEBI:78442"/>
        <dbReference type="ChEBI" id="CHEBI:78497"/>
        <dbReference type="ChEBI" id="CHEBI:456215"/>
        <dbReference type="EC" id="6.1.1.7"/>
    </reaction>
</comment>
<dbReference type="SUPFAM" id="SSF101353">
    <property type="entry name" value="Putative anticodon-binding domain of alanyl-tRNA synthetase (AlaRS)"/>
    <property type="match status" value="1"/>
</dbReference>
<evidence type="ECO:0000256" key="4">
    <source>
        <dbReference type="ARBA" id="ARBA00022741"/>
    </source>
</evidence>
<dbReference type="NCBIfam" id="TIGR00344">
    <property type="entry name" value="alaS"/>
    <property type="match status" value="1"/>
</dbReference>
<dbReference type="Proteomes" id="UP000231474">
    <property type="component" value="Unassembled WGS sequence"/>
</dbReference>
<keyword evidence="7 9" id="KW-0648">Protein biosynthesis</keyword>
<gene>
    <name evidence="9" type="primary">alaS</name>
    <name evidence="11" type="ORF">COU95_00300</name>
</gene>
<dbReference type="Gene3D" id="3.30.980.10">
    <property type="entry name" value="Threonyl-trna Synthetase, Chain A, domain 2"/>
    <property type="match status" value="1"/>
</dbReference>
<comment type="cofactor">
    <cofactor evidence="9">
        <name>Zn(2+)</name>
        <dbReference type="ChEBI" id="CHEBI:29105"/>
    </cofactor>
    <text evidence="9">Binds 1 zinc ion per subunit.</text>
</comment>
<dbReference type="SUPFAM" id="SSF55681">
    <property type="entry name" value="Class II aaRS and biotin synthetases"/>
    <property type="match status" value="1"/>
</dbReference>
<feature type="binding site" evidence="9">
    <location>
        <position position="544"/>
    </location>
    <ligand>
        <name>Zn(2+)</name>
        <dbReference type="ChEBI" id="CHEBI:29105"/>
    </ligand>
</feature>
<dbReference type="Pfam" id="PF01411">
    <property type="entry name" value="tRNA-synt_2c"/>
    <property type="match status" value="1"/>
</dbReference>
<dbReference type="EC" id="6.1.1.7" evidence="9"/>
<keyword evidence="2 9" id="KW-0820">tRNA-binding</keyword>
<evidence type="ECO:0000256" key="6">
    <source>
        <dbReference type="ARBA" id="ARBA00022884"/>
    </source>
</evidence>
<evidence type="ECO:0000256" key="8">
    <source>
        <dbReference type="ARBA" id="ARBA00023146"/>
    </source>
</evidence>
<name>A0A2M8L4N7_9BACT</name>
<dbReference type="HAMAP" id="MF_00036_B">
    <property type="entry name" value="Ala_tRNA_synth_B"/>
    <property type="match status" value="1"/>
</dbReference>
<comment type="caution">
    <text evidence="11">The sequence shown here is derived from an EMBL/GenBank/DDBJ whole genome shotgun (WGS) entry which is preliminary data.</text>
</comment>
<evidence type="ECO:0000256" key="1">
    <source>
        <dbReference type="ARBA" id="ARBA00008226"/>
    </source>
</evidence>
<sequence length="578" mass="65970">MTAKELRKKFLDFFVKKGHKVIPNVSLIPENDPTTLFISAGMHPLVPYLLGEPHPQGKRLCSIQKCLRTDDIDSVGDSFHHTFFEMLGNWSLGDYWKKEAIEWSWELLTKILQLDPKKIYISCFGGDKDAPRDEESARIWQEVGIPKEKIYFYGKKENWWGPAGKTGPCGPDTEMFYDTTGKPCGPKCHPNDNCGRFFEIWNDVFMEYEKTGEGKFKPLKQKNVDTGMGVERTVAVLSGLDDDYQTELFRPIIQSIEVLSGKSYKDEENKKPMRIIADHLRAAAFIITDGVTPSNVEQGYVLRRLIRRAIRFGKLIKVFTPEVAGTVIQTMREEYPELEKKKELILETLTLEEEKFKKTLERGLKEIEKYKKLDGRLAFYLYETYGFPLEMTGEIAVERGQKIDKKAFEEEFKRHQEISRAGAEKKFAGGLADHSEIATKYHTATHLLNAALRQVLGPHVEQKGSNITSERLRFDFPNAQKLTEEQLKNTEKLVNEVIERNLAVTMEVMDFNKAVKKGALTVPGEKYPEKVKVYSIGDFSLEVCGGPHVDFTGKLGKFKIIKEEGAGAGIRRIYAILE</sequence>
<dbReference type="CDD" id="cd00673">
    <property type="entry name" value="AlaRS_core"/>
    <property type="match status" value="1"/>
</dbReference>
<dbReference type="PRINTS" id="PR00980">
    <property type="entry name" value="TRNASYNTHALA"/>
</dbReference>
<dbReference type="PANTHER" id="PTHR11777:SF9">
    <property type="entry name" value="ALANINE--TRNA LIGASE, CYTOPLASMIC"/>
    <property type="match status" value="1"/>
</dbReference>
<dbReference type="SMART" id="SM00863">
    <property type="entry name" value="tRNA_SAD"/>
    <property type="match status" value="1"/>
</dbReference>
<organism evidence="11 12">
    <name type="scientific">Candidatus Shapirobacteria bacterium CG10_big_fil_rev_8_21_14_0_10_40_9</name>
    <dbReference type="NCBI Taxonomy" id="1974888"/>
    <lineage>
        <taxon>Bacteria</taxon>
        <taxon>Candidatus Shapironibacteriota</taxon>
    </lineage>
</organism>
<dbReference type="GO" id="GO:0005829">
    <property type="term" value="C:cytosol"/>
    <property type="evidence" value="ECO:0007669"/>
    <property type="project" value="TreeGrafter"/>
</dbReference>
<dbReference type="InterPro" id="IPR018162">
    <property type="entry name" value="Ala-tRNA-ligase_IIc_anticod-bd"/>
</dbReference>
<dbReference type="InterPro" id="IPR012947">
    <property type="entry name" value="tRNA_SAD"/>
</dbReference>
<dbReference type="InterPro" id="IPR018164">
    <property type="entry name" value="Ala-tRNA-synth_IIc_N"/>
</dbReference>
<feature type="binding site" evidence="9">
    <location>
        <position position="446"/>
    </location>
    <ligand>
        <name>Zn(2+)</name>
        <dbReference type="ChEBI" id="CHEBI:29105"/>
    </ligand>
</feature>
<dbReference type="GO" id="GO:0005524">
    <property type="term" value="F:ATP binding"/>
    <property type="evidence" value="ECO:0007669"/>
    <property type="project" value="UniProtKB-UniRule"/>
</dbReference>
<dbReference type="PROSITE" id="PS50860">
    <property type="entry name" value="AA_TRNA_LIGASE_II_ALA"/>
    <property type="match status" value="1"/>
</dbReference>
<dbReference type="PANTHER" id="PTHR11777">
    <property type="entry name" value="ALANYL-TRNA SYNTHETASE"/>
    <property type="match status" value="1"/>
</dbReference>
<keyword evidence="4 9" id="KW-0547">Nucleotide-binding</keyword>
<dbReference type="GO" id="GO:0004813">
    <property type="term" value="F:alanine-tRNA ligase activity"/>
    <property type="evidence" value="ECO:0007669"/>
    <property type="project" value="UniProtKB-UniRule"/>
</dbReference>
<evidence type="ECO:0000256" key="7">
    <source>
        <dbReference type="ARBA" id="ARBA00022917"/>
    </source>
</evidence>
<evidence type="ECO:0000256" key="5">
    <source>
        <dbReference type="ARBA" id="ARBA00022840"/>
    </source>
</evidence>
<keyword evidence="6 9" id="KW-0694">RNA-binding</keyword>
<comment type="subcellular location">
    <subcellularLocation>
        <location evidence="9">Cytoplasm</location>
    </subcellularLocation>
</comment>
<comment type="domain">
    <text evidence="9">Consists of three domains; the N-terminal catalytic domain, the editing domain and the C-terminal C-Ala domain. The editing domain removes incorrectly charged amino acids, while the C-Ala domain, along with tRNA(Ala), serves as a bridge to cooperatively bring together the editing and aminoacylation centers thus stimulating deacylation of misacylated tRNAs.</text>
</comment>
<comment type="function">
    <text evidence="9">Catalyzes the attachment of alanine to tRNA(Ala) in a two-step reaction: alanine is first activated by ATP to form Ala-AMP and then transferred to the acceptor end of tRNA(Ala). Also edits incorrectly charged Ser-tRNA(Ala) and Gly-tRNA(Ala) via its editing domain.</text>
</comment>
<proteinExistence type="inferred from homology"/>
<dbReference type="GO" id="GO:0002161">
    <property type="term" value="F:aminoacyl-tRNA deacylase activity"/>
    <property type="evidence" value="ECO:0007669"/>
    <property type="project" value="TreeGrafter"/>
</dbReference>
<evidence type="ECO:0000313" key="12">
    <source>
        <dbReference type="Proteomes" id="UP000231474"/>
    </source>
</evidence>
<feature type="binding site" evidence="9">
    <location>
        <position position="548"/>
    </location>
    <ligand>
        <name>Zn(2+)</name>
        <dbReference type="ChEBI" id="CHEBI:29105"/>
    </ligand>
</feature>
<evidence type="ECO:0000313" key="11">
    <source>
        <dbReference type="EMBL" id="PJE67828.1"/>
    </source>
</evidence>
<keyword evidence="5 9" id="KW-0067">ATP-binding</keyword>
<evidence type="ECO:0000256" key="2">
    <source>
        <dbReference type="ARBA" id="ARBA00022555"/>
    </source>
</evidence>
<dbReference type="NCBIfam" id="NF002436">
    <property type="entry name" value="PRK01584.1"/>
    <property type="match status" value="1"/>
</dbReference>
<keyword evidence="3 9" id="KW-0436">Ligase</keyword>
<keyword evidence="9" id="KW-0479">Metal-binding</keyword>
<feature type="binding site" evidence="9">
    <location>
        <position position="442"/>
    </location>
    <ligand>
        <name>Zn(2+)</name>
        <dbReference type="ChEBI" id="CHEBI:29105"/>
    </ligand>
</feature>
<dbReference type="InterPro" id="IPR023033">
    <property type="entry name" value="Ala_tRNA_ligase_euk/bac"/>
</dbReference>
<keyword evidence="9" id="KW-0862">Zinc</keyword>
<evidence type="ECO:0000256" key="3">
    <source>
        <dbReference type="ARBA" id="ARBA00022598"/>
    </source>
</evidence>
<dbReference type="Pfam" id="PF07973">
    <property type="entry name" value="tRNA_SAD"/>
    <property type="match status" value="1"/>
</dbReference>
<dbReference type="Gene3D" id="3.30.54.20">
    <property type="match status" value="1"/>
</dbReference>
<dbReference type="Gene3D" id="3.30.930.10">
    <property type="entry name" value="Bira Bifunctional Protein, Domain 2"/>
    <property type="match status" value="1"/>
</dbReference>
<dbReference type="GO" id="GO:0006419">
    <property type="term" value="P:alanyl-tRNA aminoacylation"/>
    <property type="evidence" value="ECO:0007669"/>
    <property type="project" value="UniProtKB-UniRule"/>
</dbReference>
<evidence type="ECO:0000259" key="10">
    <source>
        <dbReference type="PROSITE" id="PS50860"/>
    </source>
</evidence>
<dbReference type="InterPro" id="IPR045864">
    <property type="entry name" value="aa-tRNA-synth_II/BPL/LPL"/>
</dbReference>
<feature type="domain" description="Alanyl-transfer RNA synthetases family profile" evidence="10">
    <location>
        <begin position="1"/>
        <end position="578"/>
    </location>
</feature>
<keyword evidence="8 9" id="KW-0030">Aminoacyl-tRNA synthetase</keyword>
<dbReference type="InterPro" id="IPR018163">
    <property type="entry name" value="Thr/Ala-tRNA-synth_IIc_edit"/>
</dbReference>
<dbReference type="GO" id="GO:0000049">
    <property type="term" value="F:tRNA binding"/>
    <property type="evidence" value="ECO:0007669"/>
    <property type="project" value="UniProtKB-KW"/>
</dbReference>
<protein>
    <recommendedName>
        <fullName evidence="9">Alanine--tRNA ligase</fullName>
        <ecNumber evidence="9">6.1.1.7</ecNumber>
    </recommendedName>
    <alternativeName>
        <fullName evidence="9">Alanyl-tRNA synthetase</fullName>
        <shortName evidence="9">AlaRS</shortName>
    </alternativeName>
</protein>
<dbReference type="InterPro" id="IPR050058">
    <property type="entry name" value="Ala-tRNA_ligase"/>
</dbReference>
<dbReference type="EMBL" id="PFEK01000005">
    <property type="protein sequence ID" value="PJE67828.1"/>
    <property type="molecule type" value="Genomic_DNA"/>
</dbReference>
<evidence type="ECO:0000256" key="9">
    <source>
        <dbReference type="HAMAP-Rule" id="MF_00036"/>
    </source>
</evidence>
<keyword evidence="9" id="KW-0963">Cytoplasm</keyword>
<dbReference type="InterPro" id="IPR002318">
    <property type="entry name" value="Ala-tRNA-lgiase_IIc"/>
</dbReference>